<dbReference type="EMBL" id="BAUU01000006">
    <property type="protein sequence ID" value="GAE29710.1"/>
    <property type="molecule type" value="Genomic_DNA"/>
</dbReference>
<dbReference type="RefSeq" id="WP_052015593.1">
    <property type="nucleotide sequence ID" value="NZ_BAUU01000006.1"/>
</dbReference>
<reference evidence="6" key="1">
    <citation type="journal article" date="2014" name="Genome Announc.">
        <title>Draft Genome Sequences of Three Alkaliphilic Bacillus Strains, Bacillus wakoensis JCM 9140T, Bacillus akibai JCM 9157T, and Bacillus hemicellulosilyticus JCM 9152T.</title>
        <authorList>
            <person name="Yuki M."/>
            <person name="Oshima K."/>
            <person name="Suda W."/>
            <person name="Oshida Y."/>
            <person name="Kitamura K."/>
            <person name="Iida T."/>
            <person name="Hattori M."/>
            <person name="Ohkuma M."/>
        </authorList>
    </citation>
    <scope>NUCLEOTIDE SEQUENCE [LARGE SCALE GENOMIC DNA]</scope>
    <source>
        <strain evidence="6">JCM 9152</strain>
    </source>
</reference>
<keyword evidence="1" id="KW-0378">Hydrolase</keyword>
<keyword evidence="2" id="KW-0326">Glycosidase</keyword>
<feature type="signal peptide" evidence="4">
    <location>
        <begin position="1"/>
        <end position="24"/>
    </location>
</feature>
<evidence type="ECO:0000256" key="1">
    <source>
        <dbReference type="ARBA" id="ARBA00022801"/>
    </source>
</evidence>
<gene>
    <name evidence="6" type="ORF">JCM9152_1089</name>
</gene>
<evidence type="ECO:0000313" key="7">
    <source>
        <dbReference type="Proteomes" id="UP000018895"/>
    </source>
</evidence>
<protein>
    <submittedName>
        <fullName evidence="6">Mannan endo-1,4-beta-mannosidase</fullName>
    </submittedName>
</protein>
<feature type="domain" description="GH26" evidence="5">
    <location>
        <begin position="45"/>
        <end position="125"/>
    </location>
</feature>
<accession>W4QCF3</accession>
<dbReference type="InterPro" id="IPR017853">
    <property type="entry name" value="GH"/>
</dbReference>
<dbReference type="GO" id="GO:0004553">
    <property type="term" value="F:hydrolase activity, hydrolyzing O-glycosyl compounds"/>
    <property type="evidence" value="ECO:0007669"/>
    <property type="project" value="InterPro"/>
</dbReference>
<sequence length="125" mass="13708">MDILRKCVLVLLALLLLLPTTSTAFSESASTNERVLNLSDPNATRYTKELFAFLQDVSGEQVLFGQQHATDEGLTLTGEGNRIGSTESEVKNAVGDYPAVLGGIRTAWMVVKSQVQMWKVKSNEF</sequence>
<dbReference type="Gene3D" id="3.20.20.80">
    <property type="entry name" value="Glycosidases"/>
    <property type="match status" value="1"/>
</dbReference>
<proteinExistence type="inferred from homology"/>
<dbReference type="Pfam" id="PF02156">
    <property type="entry name" value="Glyco_hydro_26"/>
    <property type="match status" value="1"/>
</dbReference>
<evidence type="ECO:0000259" key="5">
    <source>
        <dbReference type="PROSITE" id="PS51764"/>
    </source>
</evidence>
<evidence type="ECO:0000313" key="6">
    <source>
        <dbReference type="EMBL" id="GAE29710.1"/>
    </source>
</evidence>
<dbReference type="STRING" id="1236971.JCM9152_1089"/>
<evidence type="ECO:0000256" key="2">
    <source>
        <dbReference type="ARBA" id="ARBA00023295"/>
    </source>
</evidence>
<dbReference type="SUPFAM" id="SSF51445">
    <property type="entry name" value="(Trans)glycosidases"/>
    <property type="match status" value="1"/>
</dbReference>
<dbReference type="Proteomes" id="UP000018895">
    <property type="component" value="Unassembled WGS sequence"/>
</dbReference>
<organism evidence="6 7">
    <name type="scientific">Halalkalibacter hemicellulosilyticusJCM 9152</name>
    <dbReference type="NCBI Taxonomy" id="1236971"/>
    <lineage>
        <taxon>Bacteria</taxon>
        <taxon>Bacillati</taxon>
        <taxon>Bacillota</taxon>
        <taxon>Bacilli</taxon>
        <taxon>Bacillales</taxon>
        <taxon>Bacillaceae</taxon>
        <taxon>Halalkalibacter</taxon>
    </lineage>
</organism>
<evidence type="ECO:0000256" key="4">
    <source>
        <dbReference type="SAM" id="SignalP"/>
    </source>
</evidence>
<keyword evidence="4" id="KW-0732">Signal</keyword>
<dbReference type="PROSITE" id="PS51764">
    <property type="entry name" value="GH26"/>
    <property type="match status" value="1"/>
</dbReference>
<comment type="caution">
    <text evidence="6">The sequence shown here is derived from an EMBL/GenBank/DDBJ whole genome shotgun (WGS) entry which is preliminary data.</text>
</comment>
<evidence type="ECO:0000256" key="3">
    <source>
        <dbReference type="PROSITE-ProRule" id="PRU01100"/>
    </source>
</evidence>
<dbReference type="InterPro" id="IPR022790">
    <property type="entry name" value="GH26_dom"/>
</dbReference>
<feature type="chain" id="PRO_5039382425" evidence="4">
    <location>
        <begin position="25"/>
        <end position="125"/>
    </location>
</feature>
<comment type="similarity">
    <text evidence="3">Belongs to the glycosyl hydrolase 26 family.</text>
</comment>
<keyword evidence="7" id="KW-1185">Reference proteome</keyword>
<comment type="caution">
    <text evidence="3">Lacks conserved residue(s) required for the propagation of feature annotation.</text>
</comment>
<name>W4QCF3_9BACI</name>
<dbReference type="AlphaFoldDB" id="W4QCF3"/>